<dbReference type="Gene3D" id="3.30.1050.10">
    <property type="entry name" value="SCP2 sterol-binding domain"/>
    <property type="match status" value="1"/>
</dbReference>
<dbReference type="InterPro" id="IPR016181">
    <property type="entry name" value="Acyl_CoA_acyltransferase"/>
</dbReference>
<dbReference type="Pfam" id="PF13530">
    <property type="entry name" value="SCP2_2"/>
    <property type="match status" value="1"/>
</dbReference>
<dbReference type="Proteomes" id="UP000094764">
    <property type="component" value="Unassembled WGS sequence"/>
</dbReference>
<feature type="domain" description="N-acetyltransferase" evidence="1">
    <location>
        <begin position="2"/>
        <end position="148"/>
    </location>
</feature>
<dbReference type="OrthoDB" id="9768284at2"/>
<gene>
    <name evidence="2" type="ORF">BCR23_03865</name>
</gene>
<dbReference type="Gene3D" id="3.40.630.30">
    <property type="match status" value="2"/>
</dbReference>
<evidence type="ECO:0000313" key="3">
    <source>
        <dbReference type="Proteomes" id="UP000094764"/>
    </source>
</evidence>
<organism evidence="2 3">
    <name type="scientific">Enterococcus quebecensis</name>
    <dbReference type="NCBI Taxonomy" id="903983"/>
    <lineage>
        <taxon>Bacteria</taxon>
        <taxon>Bacillati</taxon>
        <taxon>Bacillota</taxon>
        <taxon>Bacilli</taxon>
        <taxon>Lactobacillales</taxon>
        <taxon>Enterococcaceae</taxon>
        <taxon>Enterococcus</taxon>
    </lineage>
</organism>
<sequence length="397" mass="45929">MSQVKKMNEDQIEEMFQLAAYAFNSEKTEKRKERFKKIVKRSMNYGCFSENHLTSQVIAIPFTVAFHGISYQMAGIGCVSSYPEYRGQGGISAIMKQLLKELAENQVELAYLAPFSYPFYRKYGFEQIFEQINYTVKAADWPSMKSVPGKMRRVAFEEANSICQNIYGALTKNQRGAVIRESWWLEYTFGMDQENQFALYEDEEGSAKGYLIYQSSAERFVIKDWGYLTEQAFQSIVRFVGSHNGSSQEFYLETGFDGHNLSYLMQAPLVDMKITPFMMGRIIDLQSFLNKYPFKTGDNERYYLKVEDTYGSWNEGFWELLINEEGKSTVRKLEEQPDLISDEALLVSSIQSLTQVFMGYRTISELRFFGKISGKEKLISSLDKRLVKGIPVLEDYF</sequence>
<proteinExistence type="predicted"/>
<dbReference type="InterPro" id="IPR036527">
    <property type="entry name" value="SCP2_sterol-bd_dom_sf"/>
</dbReference>
<dbReference type="AlphaFoldDB" id="A0A1E5GXV3"/>
<dbReference type="Pfam" id="PF17668">
    <property type="entry name" value="Acetyltransf_17"/>
    <property type="match status" value="1"/>
</dbReference>
<dbReference type="GO" id="GO:0034069">
    <property type="term" value="F:aminoglycoside N-acetyltransferase activity"/>
    <property type="evidence" value="ECO:0007669"/>
    <property type="project" value="TreeGrafter"/>
</dbReference>
<dbReference type="InterPro" id="IPR025559">
    <property type="entry name" value="Eis_dom"/>
</dbReference>
<reference evidence="3" key="1">
    <citation type="submission" date="2016-09" db="EMBL/GenBank/DDBJ databases">
        <authorList>
            <person name="Gulvik C.A."/>
        </authorList>
    </citation>
    <scope>NUCLEOTIDE SEQUENCE [LARGE SCALE GENOMIC DNA]</scope>
    <source>
        <strain evidence="3">LMG 26306</strain>
    </source>
</reference>
<dbReference type="PANTHER" id="PTHR37817:SF1">
    <property type="entry name" value="N-ACETYLTRANSFERASE EIS"/>
    <property type="match status" value="1"/>
</dbReference>
<accession>A0A1E5GXV3</accession>
<dbReference type="RefSeq" id="WP_069634472.1">
    <property type="nucleotide sequence ID" value="NZ_JXKZ01000002.1"/>
</dbReference>
<evidence type="ECO:0000313" key="2">
    <source>
        <dbReference type="EMBL" id="OEG17150.1"/>
    </source>
</evidence>
<dbReference type="Pfam" id="PF13527">
    <property type="entry name" value="Acetyltransf_9"/>
    <property type="match status" value="1"/>
</dbReference>
<dbReference type="GO" id="GO:0030649">
    <property type="term" value="P:aminoglycoside antibiotic catabolic process"/>
    <property type="evidence" value="ECO:0007669"/>
    <property type="project" value="TreeGrafter"/>
</dbReference>
<dbReference type="SUPFAM" id="SSF55729">
    <property type="entry name" value="Acyl-CoA N-acyltransferases (Nat)"/>
    <property type="match status" value="1"/>
</dbReference>
<dbReference type="SUPFAM" id="SSF55718">
    <property type="entry name" value="SCP-like"/>
    <property type="match status" value="1"/>
</dbReference>
<protein>
    <submittedName>
        <fullName evidence="2">GNAT family N-acetyltransferase</fullName>
    </submittedName>
</protein>
<keyword evidence="2" id="KW-0808">Transferase</keyword>
<dbReference type="EMBL" id="MIKB01000012">
    <property type="protein sequence ID" value="OEG17150.1"/>
    <property type="molecule type" value="Genomic_DNA"/>
</dbReference>
<name>A0A1E5GXV3_9ENTE</name>
<dbReference type="PROSITE" id="PS51186">
    <property type="entry name" value="GNAT"/>
    <property type="match status" value="1"/>
</dbReference>
<dbReference type="STRING" id="903983.BCR23_03865"/>
<dbReference type="InterPro" id="IPR000182">
    <property type="entry name" value="GNAT_dom"/>
</dbReference>
<dbReference type="InterPro" id="IPR041380">
    <property type="entry name" value="Acetyltransf_17"/>
</dbReference>
<dbReference type="InterPro" id="IPR051554">
    <property type="entry name" value="Acetyltransferase_Eis"/>
</dbReference>
<evidence type="ECO:0000259" key="1">
    <source>
        <dbReference type="PROSITE" id="PS51186"/>
    </source>
</evidence>
<keyword evidence="3" id="KW-1185">Reference proteome</keyword>
<dbReference type="PANTHER" id="PTHR37817">
    <property type="entry name" value="N-ACETYLTRANSFERASE EIS"/>
    <property type="match status" value="1"/>
</dbReference>
<comment type="caution">
    <text evidence="2">The sequence shown here is derived from an EMBL/GenBank/DDBJ whole genome shotgun (WGS) entry which is preliminary data.</text>
</comment>